<dbReference type="InterPro" id="IPR003593">
    <property type="entry name" value="AAA+_ATPase"/>
</dbReference>
<reference evidence="9 10" key="1">
    <citation type="submission" date="2012-05" db="EMBL/GenBank/DDBJ databases">
        <authorList>
            <person name="Weinstock G."/>
            <person name="Sodergren E."/>
            <person name="Lobos E.A."/>
            <person name="Fulton L."/>
            <person name="Fulton R."/>
            <person name="Courtney L."/>
            <person name="Fronick C."/>
            <person name="O'Laughlin M."/>
            <person name="Godfrey J."/>
            <person name="Wilson R.M."/>
            <person name="Miner T."/>
            <person name="Farmer C."/>
            <person name="Delehaunty K."/>
            <person name="Cordes M."/>
            <person name="Minx P."/>
            <person name="Tomlinson C."/>
            <person name="Chen J."/>
            <person name="Wollam A."/>
            <person name="Pepin K.H."/>
            <person name="Bhonagiri V."/>
            <person name="Zhang X."/>
            <person name="Suruliraj S."/>
            <person name="Warren W."/>
            <person name="Mitreva M."/>
            <person name="Mardis E.R."/>
            <person name="Wilson R.K."/>
        </authorList>
    </citation>
    <scope>NUCLEOTIDE SEQUENCE [LARGE SCALE GENOMIC DNA]</scope>
    <source>
        <strain evidence="9 10">F0235</strain>
    </source>
</reference>
<evidence type="ECO:0000256" key="3">
    <source>
        <dbReference type="ARBA" id="ARBA00022475"/>
    </source>
</evidence>
<evidence type="ECO:0000313" key="9">
    <source>
        <dbReference type="EMBL" id="EKX89505.1"/>
    </source>
</evidence>
<dbReference type="PANTHER" id="PTHR42771">
    <property type="entry name" value="IRON(3+)-HYDROXAMATE IMPORT ATP-BINDING PROTEIN FHUC"/>
    <property type="match status" value="1"/>
</dbReference>
<dbReference type="eggNOG" id="COG3910">
    <property type="taxonomic scope" value="Bacteria"/>
</dbReference>
<dbReference type="OrthoDB" id="9784297at2"/>
<keyword evidence="7" id="KW-0472">Membrane</keyword>
<dbReference type="InterPro" id="IPR027417">
    <property type="entry name" value="P-loop_NTPase"/>
</dbReference>
<keyword evidence="5" id="KW-0408">Iron</keyword>
<keyword evidence="2" id="KW-0813">Transport</keyword>
<comment type="subcellular location">
    <subcellularLocation>
        <location evidence="1">Cell membrane</location>
        <topology evidence="1">Peripheral membrane protein</topology>
    </subcellularLocation>
</comment>
<comment type="caution">
    <text evidence="9">The sequence shown here is derived from an EMBL/GenBank/DDBJ whole genome shotgun (WGS) entry which is preliminary data.</text>
</comment>
<dbReference type="InterPro" id="IPR038729">
    <property type="entry name" value="Rad50/SbcC_AAA"/>
</dbReference>
<dbReference type="SUPFAM" id="SSF52540">
    <property type="entry name" value="P-loop containing nucleoside triphosphate hydrolases"/>
    <property type="match status" value="1"/>
</dbReference>
<dbReference type="Pfam" id="PF13304">
    <property type="entry name" value="AAA_21"/>
    <property type="match status" value="1"/>
</dbReference>
<evidence type="ECO:0000259" key="8">
    <source>
        <dbReference type="SMART" id="SM00382"/>
    </source>
</evidence>
<gene>
    <name evidence="9" type="ORF">HMPREF9997_01747</name>
</gene>
<keyword evidence="6" id="KW-0406">Ion transport</keyword>
<keyword evidence="4" id="KW-0410">Iron transport</keyword>
<evidence type="ECO:0000256" key="2">
    <source>
        <dbReference type="ARBA" id="ARBA00022448"/>
    </source>
</evidence>
<evidence type="ECO:0000256" key="1">
    <source>
        <dbReference type="ARBA" id="ARBA00004202"/>
    </source>
</evidence>
<feature type="domain" description="AAA+ ATPase" evidence="8">
    <location>
        <begin position="35"/>
        <end position="213"/>
    </location>
</feature>
<proteinExistence type="predicted"/>
<dbReference type="PANTHER" id="PTHR42771:SF2">
    <property type="entry name" value="IRON(3+)-HYDROXAMATE IMPORT ATP-BINDING PROTEIN FHUC"/>
    <property type="match status" value="1"/>
</dbReference>
<dbReference type="InterPro" id="IPR051535">
    <property type="entry name" value="Siderophore_ABC-ATPase"/>
</dbReference>
<dbReference type="Pfam" id="PF13476">
    <property type="entry name" value="AAA_23"/>
    <property type="match status" value="1"/>
</dbReference>
<dbReference type="HOGENOM" id="CLU_079631_2_0_11"/>
<organism evidence="9 10">
    <name type="scientific">Corynebacterium durum F0235</name>
    <dbReference type="NCBI Taxonomy" id="1035195"/>
    <lineage>
        <taxon>Bacteria</taxon>
        <taxon>Bacillati</taxon>
        <taxon>Actinomycetota</taxon>
        <taxon>Actinomycetes</taxon>
        <taxon>Mycobacteriales</taxon>
        <taxon>Corynebacteriaceae</taxon>
        <taxon>Corynebacterium</taxon>
    </lineage>
</organism>
<evidence type="ECO:0000256" key="6">
    <source>
        <dbReference type="ARBA" id="ARBA00023065"/>
    </source>
</evidence>
<evidence type="ECO:0000313" key="10">
    <source>
        <dbReference type="Proteomes" id="UP000010445"/>
    </source>
</evidence>
<evidence type="ECO:0000256" key="7">
    <source>
        <dbReference type="ARBA" id="ARBA00023136"/>
    </source>
</evidence>
<dbReference type="PATRIC" id="fig|1035195.3.peg.1582"/>
<dbReference type="Gene3D" id="3.40.50.300">
    <property type="entry name" value="P-loop containing nucleotide triphosphate hydrolases"/>
    <property type="match status" value="2"/>
</dbReference>
<accession>L1MEM4</accession>
<dbReference type="RefSeq" id="WP_006063976.1">
    <property type="nucleotide sequence ID" value="NZ_KB290831.1"/>
</dbReference>
<dbReference type="SMART" id="SM00382">
    <property type="entry name" value="AAA"/>
    <property type="match status" value="1"/>
</dbReference>
<dbReference type="GO" id="GO:0006826">
    <property type="term" value="P:iron ion transport"/>
    <property type="evidence" value="ECO:0007669"/>
    <property type="project" value="UniProtKB-KW"/>
</dbReference>
<dbReference type="AlphaFoldDB" id="L1MEM4"/>
<dbReference type="GO" id="GO:0005886">
    <property type="term" value="C:plasma membrane"/>
    <property type="evidence" value="ECO:0007669"/>
    <property type="project" value="UniProtKB-SubCell"/>
</dbReference>
<name>L1MEM4_9CORY</name>
<keyword evidence="9" id="KW-0547">Nucleotide-binding</keyword>
<dbReference type="EMBL" id="AMEM01000023">
    <property type="protein sequence ID" value="EKX89505.1"/>
    <property type="molecule type" value="Genomic_DNA"/>
</dbReference>
<protein>
    <submittedName>
        <fullName evidence="9">ABC transporter, ATP-binding family protein</fullName>
    </submittedName>
</protein>
<dbReference type="GO" id="GO:0006302">
    <property type="term" value="P:double-strand break repair"/>
    <property type="evidence" value="ECO:0007669"/>
    <property type="project" value="InterPro"/>
</dbReference>
<dbReference type="GO" id="GO:0016887">
    <property type="term" value="F:ATP hydrolysis activity"/>
    <property type="evidence" value="ECO:0007669"/>
    <property type="project" value="InterPro"/>
</dbReference>
<keyword evidence="9" id="KW-0067">ATP-binding</keyword>
<dbReference type="Proteomes" id="UP000010445">
    <property type="component" value="Unassembled WGS sequence"/>
</dbReference>
<keyword evidence="10" id="KW-1185">Reference proteome</keyword>
<sequence length="239" mass="26638">MFITGIKLDEIGTTSYINELPVVRHLLAIPRMNLTTPVTFVVGENGSGKSTLVEAIAVGSGFNAEGGTRQVTFSTMNTESELHHWLTVVRAKNPTWGFFLRAESYYNVATAYYEFDATLPPEDRLNLHHRSHGESVMHIMDERFTKKGLYILDEPEAGLSPFRLMELLVRITRMAEEGSQFIIATHSPILLAVPDATILEITADGLAPVTYDQATIVQATREFLDNPRAVVDFLLDPED</sequence>
<dbReference type="InterPro" id="IPR003959">
    <property type="entry name" value="ATPase_AAA_core"/>
</dbReference>
<dbReference type="GO" id="GO:0005524">
    <property type="term" value="F:ATP binding"/>
    <property type="evidence" value="ECO:0007669"/>
    <property type="project" value="UniProtKB-KW"/>
</dbReference>
<evidence type="ECO:0000256" key="4">
    <source>
        <dbReference type="ARBA" id="ARBA00022496"/>
    </source>
</evidence>
<keyword evidence="3" id="KW-1003">Cell membrane</keyword>
<evidence type="ECO:0000256" key="5">
    <source>
        <dbReference type="ARBA" id="ARBA00023004"/>
    </source>
</evidence>